<keyword evidence="4" id="KW-1185">Reference proteome</keyword>
<dbReference type="GeneID" id="34589289"/>
<evidence type="ECO:0000259" key="2">
    <source>
        <dbReference type="Pfam" id="PF20233"/>
    </source>
</evidence>
<feature type="compositionally biased region" description="Basic and acidic residues" evidence="1">
    <location>
        <begin position="241"/>
        <end position="272"/>
    </location>
</feature>
<gene>
    <name evidence="3" type="ORF">AYO20_05874</name>
</gene>
<dbReference type="Proteomes" id="UP000185904">
    <property type="component" value="Unassembled WGS sequence"/>
</dbReference>
<evidence type="ECO:0000256" key="1">
    <source>
        <dbReference type="SAM" id="MobiDB-lite"/>
    </source>
</evidence>
<name>A0A178D0K1_9EURO</name>
<reference evidence="3 4" key="1">
    <citation type="submission" date="2016-03" db="EMBL/GenBank/DDBJ databases">
        <title>The draft genome sequence of Fonsecaea nubica causative agent of cutaneous subcutaneous infection in human host.</title>
        <authorList>
            <person name="Costa F."/>
            <person name="Sybren D.H."/>
            <person name="Raittz R.T."/>
            <person name="Weiss V.A."/>
            <person name="Leao A.C."/>
            <person name="Gomes R."/>
            <person name="De Souza E.M."/>
            <person name="Pedrosa F.O."/>
            <person name="Steffens M.B."/>
            <person name="Bombassaro A."/>
            <person name="Tadra-Sfeir M.Z."/>
            <person name="Moreno L.F."/>
            <person name="Najafzadeh M.J."/>
            <person name="Felipe M.S."/>
            <person name="Teixeira M."/>
            <person name="Sun J."/>
            <person name="Xi L."/>
            <person name="Castro M.A."/>
            <person name="Vicente V.A."/>
        </authorList>
    </citation>
    <scope>NUCLEOTIDE SEQUENCE [LARGE SCALE GENOMIC DNA]</scope>
    <source>
        <strain evidence="3 4">CBS 269.64</strain>
    </source>
</reference>
<feature type="region of interest" description="Disordered" evidence="1">
    <location>
        <begin position="241"/>
        <end position="280"/>
    </location>
</feature>
<protein>
    <recommendedName>
        <fullName evidence="2">DUF6590 domain-containing protein</fullName>
    </recommendedName>
</protein>
<accession>A0A178D0K1</accession>
<comment type="caution">
    <text evidence="3">The sequence shown here is derived from an EMBL/GenBank/DDBJ whole genome shotgun (WGS) entry which is preliminary data.</text>
</comment>
<feature type="region of interest" description="Disordered" evidence="1">
    <location>
        <begin position="1"/>
        <end position="46"/>
    </location>
</feature>
<dbReference type="AlphaFoldDB" id="A0A178D0K1"/>
<evidence type="ECO:0000313" key="4">
    <source>
        <dbReference type="Proteomes" id="UP000185904"/>
    </source>
</evidence>
<dbReference type="RefSeq" id="XP_022499925.1">
    <property type="nucleotide sequence ID" value="XM_022644165.1"/>
</dbReference>
<feature type="domain" description="DUF6590" evidence="2">
    <location>
        <begin position="66"/>
        <end position="221"/>
    </location>
</feature>
<sequence length="280" mass="31153">MFHTGASPHDDRDSTTNEAGSYFTREASFAENRDVRSDTSSTSTATFRGLQGFDNIDARFSERPPAYYQPGRVFAMLWDEQDIEPQMMDIIAPGTVNLSGNKGSLGSQTSSSVHTMVVVQAHSGYCECIQVDTYGQRGLVKFIHSPKDVNAHAVIYVDGTAPHLLYNEPSSNKRPIAIKKTNPEQNLAESSRLHYTRVYNVQYTAKTIDIGYVGESLPDLLRDFQTVNGLSGYTLPKEGRKLSSGLLKEERKPSDELPKEEGKPSNKRRNLDKVTPIFVI</sequence>
<dbReference type="OrthoDB" id="3559580at2759"/>
<dbReference type="Pfam" id="PF20233">
    <property type="entry name" value="DUF6590"/>
    <property type="match status" value="1"/>
</dbReference>
<organism evidence="3 4">
    <name type="scientific">Fonsecaea nubica</name>
    <dbReference type="NCBI Taxonomy" id="856822"/>
    <lineage>
        <taxon>Eukaryota</taxon>
        <taxon>Fungi</taxon>
        <taxon>Dikarya</taxon>
        <taxon>Ascomycota</taxon>
        <taxon>Pezizomycotina</taxon>
        <taxon>Eurotiomycetes</taxon>
        <taxon>Chaetothyriomycetidae</taxon>
        <taxon>Chaetothyriales</taxon>
        <taxon>Herpotrichiellaceae</taxon>
        <taxon>Fonsecaea</taxon>
    </lineage>
</organism>
<proteinExistence type="predicted"/>
<evidence type="ECO:0000313" key="3">
    <source>
        <dbReference type="EMBL" id="OAL34913.1"/>
    </source>
</evidence>
<dbReference type="InterPro" id="IPR046497">
    <property type="entry name" value="DUF6590"/>
</dbReference>
<dbReference type="EMBL" id="LVCJ01000035">
    <property type="protein sequence ID" value="OAL34913.1"/>
    <property type="molecule type" value="Genomic_DNA"/>
</dbReference>